<reference evidence="1" key="1">
    <citation type="submission" date="2018-11" db="EMBL/GenBank/DDBJ databases">
        <authorList>
            <consortium name="Pathogen Informatics"/>
        </authorList>
    </citation>
    <scope>NUCLEOTIDE SEQUENCE</scope>
</reference>
<proteinExistence type="predicted"/>
<accession>A0A3S5CKT4</accession>
<evidence type="ECO:0000313" key="1">
    <source>
        <dbReference type="EMBL" id="VEL29410.1"/>
    </source>
</evidence>
<dbReference type="AlphaFoldDB" id="A0A3S5CKT4"/>
<name>A0A3S5CKT4_9PLAT</name>
<dbReference type="EMBL" id="CAAALY010102880">
    <property type="protein sequence ID" value="VEL29410.1"/>
    <property type="molecule type" value="Genomic_DNA"/>
</dbReference>
<dbReference type="Proteomes" id="UP000784294">
    <property type="component" value="Unassembled WGS sequence"/>
</dbReference>
<evidence type="ECO:0000313" key="2">
    <source>
        <dbReference type="Proteomes" id="UP000784294"/>
    </source>
</evidence>
<sequence length="77" mass="8615">MHYRPGAYSSGQIKPAARIHFPQHNLTTQPLNKKSAKGWYPNAKVAFKALDGLASRKHQRSLNGEDAIHPLRVLIKS</sequence>
<organism evidence="1 2">
    <name type="scientific">Protopolystoma xenopodis</name>
    <dbReference type="NCBI Taxonomy" id="117903"/>
    <lineage>
        <taxon>Eukaryota</taxon>
        <taxon>Metazoa</taxon>
        <taxon>Spiralia</taxon>
        <taxon>Lophotrochozoa</taxon>
        <taxon>Platyhelminthes</taxon>
        <taxon>Monogenea</taxon>
        <taxon>Polyopisthocotylea</taxon>
        <taxon>Polystomatidea</taxon>
        <taxon>Polystomatidae</taxon>
        <taxon>Protopolystoma</taxon>
    </lineage>
</organism>
<comment type="caution">
    <text evidence="1">The sequence shown here is derived from an EMBL/GenBank/DDBJ whole genome shotgun (WGS) entry which is preliminary data.</text>
</comment>
<protein>
    <submittedName>
        <fullName evidence="1">Uncharacterized protein</fullName>
    </submittedName>
</protein>
<gene>
    <name evidence="1" type="ORF">PXEA_LOCUS22850</name>
</gene>
<keyword evidence="2" id="KW-1185">Reference proteome</keyword>